<dbReference type="EMBL" id="WHWC01000013">
    <property type="protein sequence ID" value="KAG8371093.1"/>
    <property type="molecule type" value="Genomic_DNA"/>
</dbReference>
<accession>A0AAV6WVU0</accession>
<keyword evidence="2" id="KW-1185">Reference proteome</keyword>
<dbReference type="AlphaFoldDB" id="A0AAV6WVU0"/>
<reference evidence="1" key="1">
    <citation type="submission" date="2019-10" db="EMBL/GenBank/DDBJ databases">
        <authorList>
            <person name="Zhang R."/>
            <person name="Pan Y."/>
            <person name="Wang J."/>
            <person name="Ma R."/>
            <person name="Yu S."/>
        </authorList>
    </citation>
    <scope>NUCLEOTIDE SEQUENCE</scope>
    <source>
        <strain evidence="1">LA-IB0</strain>
        <tissue evidence="1">Leaf</tissue>
    </source>
</reference>
<dbReference type="PANTHER" id="PTHR10972:SF88">
    <property type="entry name" value="OXYSTEROL-BINDING PROTEIN-RELATED PROTEIN 2B"/>
    <property type="match status" value="1"/>
</dbReference>
<dbReference type="PANTHER" id="PTHR10972">
    <property type="entry name" value="OXYSTEROL-BINDING PROTEIN-RELATED"/>
    <property type="match status" value="1"/>
</dbReference>
<sequence length="115" mass="13349">MVSLWSMIKDNNGKDLTRVCPLPTLMSQYHLCNELWRLEYSHLLDPAYEHGKAGSSLMRILYVVVFALSGYASSEGRHCKPVNPLLGGIYEVDYFERGIRFFSGRYFQMPARYQF</sequence>
<comment type="caution">
    <text evidence="1">The sequence shown here is derived from an EMBL/GenBank/DDBJ whole genome shotgun (WGS) entry which is preliminary data.</text>
</comment>
<dbReference type="Proteomes" id="UP000826271">
    <property type="component" value="Unassembled WGS sequence"/>
</dbReference>
<organism evidence="1 2">
    <name type="scientific">Buddleja alternifolia</name>
    <dbReference type="NCBI Taxonomy" id="168488"/>
    <lineage>
        <taxon>Eukaryota</taxon>
        <taxon>Viridiplantae</taxon>
        <taxon>Streptophyta</taxon>
        <taxon>Embryophyta</taxon>
        <taxon>Tracheophyta</taxon>
        <taxon>Spermatophyta</taxon>
        <taxon>Magnoliopsida</taxon>
        <taxon>eudicotyledons</taxon>
        <taxon>Gunneridae</taxon>
        <taxon>Pentapetalae</taxon>
        <taxon>asterids</taxon>
        <taxon>lamiids</taxon>
        <taxon>Lamiales</taxon>
        <taxon>Scrophulariaceae</taxon>
        <taxon>Buddlejeae</taxon>
        <taxon>Buddleja</taxon>
    </lineage>
</organism>
<evidence type="ECO:0000313" key="1">
    <source>
        <dbReference type="EMBL" id="KAG8371093.1"/>
    </source>
</evidence>
<dbReference type="InterPro" id="IPR037239">
    <property type="entry name" value="OSBP_sf"/>
</dbReference>
<dbReference type="InterPro" id="IPR000648">
    <property type="entry name" value="Oxysterol-bd"/>
</dbReference>
<name>A0AAV6WVU0_9LAMI</name>
<protein>
    <submittedName>
        <fullName evidence="1">Uncharacterized protein</fullName>
    </submittedName>
</protein>
<gene>
    <name evidence="1" type="ORF">BUALT_Bualt13G0051000</name>
</gene>
<dbReference type="GO" id="GO:0032934">
    <property type="term" value="F:sterol binding"/>
    <property type="evidence" value="ECO:0007669"/>
    <property type="project" value="TreeGrafter"/>
</dbReference>
<dbReference type="Pfam" id="PF01237">
    <property type="entry name" value="Oxysterol_BP"/>
    <property type="match status" value="1"/>
</dbReference>
<evidence type="ECO:0000313" key="2">
    <source>
        <dbReference type="Proteomes" id="UP000826271"/>
    </source>
</evidence>
<dbReference type="GO" id="GO:0016020">
    <property type="term" value="C:membrane"/>
    <property type="evidence" value="ECO:0007669"/>
    <property type="project" value="TreeGrafter"/>
</dbReference>
<dbReference type="GO" id="GO:0005829">
    <property type="term" value="C:cytosol"/>
    <property type="evidence" value="ECO:0007669"/>
    <property type="project" value="TreeGrafter"/>
</dbReference>
<dbReference type="SUPFAM" id="SSF144000">
    <property type="entry name" value="Oxysterol-binding protein-like"/>
    <property type="match status" value="1"/>
</dbReference>
<proteinExistence type="predicted"/>